<dbReference type="NCBIfam" id="NF033510">
    <property type="entry name" value="Ca_tandemer"/>
    <property type="match status" value="3"/>
</dbReference>
<name>A0A2R5HKY6_9LACT</name>
<dbReference type="RefSeq" id="WP_109246338.1">
    <property type="nucleotide sequence ID" value="NZ_BFFO01000011.1"/>
</dbReference>
<dbReference type="EMBL" id="BFFO01000011">
    <property type="protein sequence ID" value="GBG97381.1"/>
    <property type="molecule type" value="Genomic_DNA"/>
</dbReference>
<dbReference type="InterPro" id="IPR041498">
    <property type="entry name" value="Big_6"/>
</dbReference>
<dbReference type="Proteomes" id="UP000245021">
    <property type="component" value="Unassembled WGS sequence"/>
</dbReference>
<evidence type="ECO:0000313" key="4">
    <source>
        <dbReference type="Proteomes" id="UP000245021"/>
    </source>
</evidence>
<feature type="transmembrane region" description="Helical" evidence="1">
    <location>
        <begin position="337"/>
        <end position="356"/>
    </location>
</feature>
<dbReference type="OrthoDB" id="2205731at2"/>
<proteinExistence type="predicted"/>
<feature type="domain" description="Bacterial Ig" evidence="2">
    <location>
        <begin position="45"/>
        <end position="109"/>
    </location>
</feature>
<evidence type="ECO:0000313" key="3">
    <source>
        <dbReference type="EMBL" id="GBG97381.1"/>
    </source>
</evidence>
<gene>
    <name evidence="3" type="ORF">NtB2_01521</name>
</gene>
<keyword evidence="1" id="KW-1133">Transmembrane helix</keyword>
<dbReference type="AlphaFoldDB" id="A0A2R5HKY6"/>
<reference evidence="3 4" key="1">
    <citation type="journal article" date="2018" name="Genome Announc.">
        <title>Draft Genome Sequence of Lactococcus sp. Strain NtB2 (JCM 32569), Isolated from the Gut of the Higher Termite Nasutitermes takasagoensis.</title>
        <authorList>
            <person name="Noda S."/>
            <person name="Aihara C."/>
            <person name="Yuki M."/>
            <person name="Ohkuma M."/>
        </authorList>
    </citation>
    <scope>NUCLEOTIDE SEQUENCE [LARGE SCALE GENOMIC DNA]</scope>
    <source>
        <strain evidence="3 4">NtB2</strain>
    </source>
</reference>
<dbReference type="Gene3D" id="2.60.40.10">
    <property type="entry name" value="Immunoglobulins"/>
    <property type="match status" value="3"/>
</dbReference>
<sequence>MKNYKQILFLLIFLGALFLLNTATVVVQAVSTSTAIFDYSNQANMPVINTVTEGDGTISGTGLPGDTVTVNLPDGSQLSVLVDSQGNWSVSLPSGINLVAGQELSATQAPTPQPGVTPNAVASNPAYATVLSKTATVSVPPTINPVTVDDTTISGTYGEAGSAGIGGTILLTFPDGSSASAKVASDGSWSIKVPSNIKLKAGDKLTATQTEPNMVVSSPVSTIVSASSLAQSSPPDFKQIMAGDRTISGTSGKAGTSAVGATISITLPNGTILTTTVDANGNWSLNLPNSVELKAGDKVIASQTIPGMSESEPVETTVVASATTTPAFLLPFTGGRGLGLLVIPALAFILFAGLLLRRKKEGQHD</sequence>
<accession>A0A2R5HKY6</accession>
<dbReference type="InterPro" id="IPR013783">
    <property type="entry name" value="Ig-like_fold"/>
</dbReference>
<dbReference type="Pfam" id="PF17936">
    <property type="entry name" value="Big_6"/>
    <property type="match status" value="1"/>
</dbReference>
<evidence type="ECO:0000256" key="1">
    <source>
        <dbReference type="SAM" id="Phobius"/>
    </source>
</evidence>
<keyword evidence="1" id="KW-0472">Membrane</keyword>
<keyword evidence="1" id="KW-0812">Transmembrane</keyword>
<organism evidence="3 4">
    <name type="scientific">Lactococcus termiticola</name>
    <dbReference type="NCBI Taxonomy" id="2169526"/>
    <lineage>
        <taxon>Bacteria</taxon>
        <taxon>Bacillati</taxon>
        <taxon>Bacillota</taxon>
        <taxon>Bacilli</taxon>
        <taxon>Lactobacillales</taxon>
        <taxon>Streptococcaceae</taxon>
        <taxon>Lactococcus</taxon>
    </lineage>
</organism>
<protein>
    <recommendedName>
        <fullName evidence="2">Bacterial Ig domain-containing protein</fullName>
    </recommendedName>
</protein>
<keyword evidence="4" id="KW-1185">Reference proteome</keyword>
<comment type="caution">
    <text evidence="3">The sequence shown here is derived from an EMBL/GenBank/DDBJ whole genome shotgun (WGS) entry which is preliminary data.</text>
</comment>
<evidence type="ECO:0000259" key="2">
    <source>
        <dbReference type="Pfam" id="PF17936"/>
    </source>
</evidence>